<dbReference type="PROSITE" id="PS51257">
    <property type="entry name" value="PROKAR_LIPOPROTEIN"/>
    <property type="match status" value="1"/>
</dbReference>
<proteinExistence type="predicted"/>
<name>A0A1J5SJ20_9ZZZZ</name>
<comment type="caution">
    <text evidence="1">The sequence shown here is derived from an EMBL/GenBank/DDBJ whole genome shotgun (WGS) entry which is preliminary data.</text>
</comment>
<accession>A0A1J5SJ20</accession>
<gene>
    <name evidence="1" type="ORF">GALL_97860</name>
</gene>
<reference evidence="1" key="1">
    <citation type="submission" date="2016-10" db="EMBL/GenBank/DDBJ databases">
        <title>Sequence of Gallionella enrichment culture.</title>
        <authorList>
            <person name="Poehlein A."/>
            <person name="Muehling M."/>
            <person name="Daniel R."/>
        </authorList>
    </citation>
    <scope>NUCLEOTIDE SEQUENCE</scope>
</reference>
<dbReference type="EMBL" id="MLJW01000034">
    <property type="protein sequence ID" value="OIR07923.1"/>
    <property type="molecule type" value="Genomic_DNA"/>
</dbReference>
<organism evidence="1">
    <name type="scientific">mine drainage metagenome</name>
    <dbReference type="NCBI Taxonomy" id="410659"/>
    <lineage>
        <taxon>unclassified sequences</taxon>
        <taxon>metagenomes</taxon>
        <taxon>ecological metagenomes</taxon>
    </lineage>
</organism>
<evidence type="ECO:0000313" key="1">
    <source>
        <dbReference type="EMBL" id="OIR07923.1"/>
    </source>
</evidence>
<protein>
    <recommendedName>
        <fullName evidence="2">Lipoprotein</fullName>
    </recommendedName>
</protein>
<dbReference type="AlphaFoldDB" id="A0A1J5SJ20"/>
<sequence>MPKRLLLLVLPLLLAGCAGDVGWINPRDPQANAEDTYAGCRRAAERDYGQSGYQAAADSRFGDPMAMADREASGDRVREAVAACMRAEGFIPKK</sequence>
<evidence type="ECO:0008006" key="2">
    <source>
        <dbReference type="Google" id="ProtNLM"/>
    </source>
</evidence>